<dbReference type="GO" id="GO:0043565">
    <property type="term" value="F:sequence-specific DNA binding"/>
    <property type="evidence" value="ECO:0007669"/>
    <property type="project" value="TreeGrafter"/>
</dbReference>
<keyword evidence="2" id="KW-0677">Repeat</keyword>
<feature type="domain" description="C2H2-type" evidence="8">
    <location>
        <begin position="617"/>
        <end position="645"/>
    </location>
</feature>
<feature type="domain" description="C2H2-type" evidence="8">
    <location>
        <begin position="294"/>
        <end position="316"/>
    </location>
</feature>
<dbReference type="Gene3D" id="3.30.160.60">
    <property type="entry name" value="Classic Zinc Finger"/>
    <property type="match status" value="5"/>
</dbReference>
<feature type="region of interest" description="Disordered" evidence="7">
    <location>
        <begin position="198"/>
        <end position="230"/>
    </location>
</feature>
<evidence type="ECO:0000256" key="4">
    <source>
        <dbReference type="ARBA" id="ARBA00022833"/>
    </source>
</evidence>
<dbReference type="Proteomes" id="UP001107558">
    <property type="component" value="Chromosome 1"/>
</dbReference>
<evidence type="ECO:0000256" key="2">
    <source>
        <dbReference type="ARBA" id="ARBA00022737"/>
    </source>
</evidence>
<evidence type="ECO:0000256" key="3">
    <source>
        <dbReference type="ARBA" id="ARBA00022771"/>
    </source>
</evidence>
<feature type="domain" description="C2H2-type" evidence="8">
    <location>
        <begin position="324"/>
        <end position="352"/>
    </location>
</feature>
<feature type="domain" description="C2H2-type" evidence="8">
    <location>
        <begin position="471"/>
        <end position="500"/>
    </location>
</feature>
<keyword evidence="4" id="KW-0862">Zinc</keyword>
<evidence type="ECO:0000256" key="6">
    <source>
        <dbReference type="PROSITE-ProRule" id="PRU00042"/>
    </source>
</evidence>
<evidence type="ECO:0000313" key="10">
    <source>
        <dbReference type="Proteomes" id="UP001107558"/>
    </source>
</evidence>
<sequence>MMSQAKKCEILNCVGENNKLFRSPQNPRNLYKWKHLIGTNKNEFFICELHFDENCINYEKVLKDSALPSLLLNENEMNQEGSCECCFKSIYINDRKYYSNSIHQEIFKLLFQDYELNSGMICAKCNDQFIAIERFKYEIEKQQRAYKSIDYDHFEPKVKLECDNFEETAFYEEELQTVSTASHFIHVKSEYNNEKNDFDNIDYLNEPSPQFEPKRKKAQKNQRQTPKGTRKSAVLYHCDFCQNFTADNKKEYADHIKLYHAINPQPEEKKIEEERKIEHIILDSIDLEDVNSPVTCDICGKINRNKKALIYHMKSHHIASENEIKCTECEKSFKDVNLMTRHRNRCHSDGTTVWCLCGNVFDNQRDLRKCRLSHQKNVKSGSDCDECDKSFNSERQLLNHKNKIHGNGKRFWCVRCSSMYGSKEEQTMCVKSHYNDSLKNVIVQCPICSKEMLHNSLKIHMKSTHTTVRDAVCHQCGKSFVTVSRLTIHVRQVHNNGQKPYQCAHCPLRTALKKAMKEHLFKRHASQRKTYQCPICLKVTQEVLDRHMALVHPNGYDNGARVNPETNMYHCPNCVQQFSQMKRYEQHVQENICANYGDYEFQTGENGKFSVATKGKFKCKICDSVQSSLARLRRHMNYIHSGEQNCPVCNKRMKSKRSVISHLRKVHKTNFTVVMNASSS</sequence>
<evidence type="ECO:0000256" key="5">
    <source>
        <dbReference type="ARBA" id="ARBA00023125"/>
    </source>
</evidence>
<evidence type="ECO:0000313" key="9">
    <source>
        <dbReference type="EMBL" id="KAG5679947.1"/>
    </source>
</evidence>
<dbReference type="SUPFAM" id="SSF57667">
    <property type="entry name" value="beta-beta-alpha zinc fingers"/>
    <property type="match status" value="3"/>
</dbReference>
<dbReference type="PROSITE" id="PS50157">
    <property type="entry name" value="ZINC_FINGER_C2H2_2"/>
    <property type="match status" value="5"/>
</dbReference>
<keyword evidence="10" id="KW-1185">Reference proteome</keyword>
<dbReference type="PANTHER" id="PTHR24408">
    <property type="entry name" value="ZINC FINGER PROTEIN"/>
    <property type="match status" value="1"/>
</dbReference>
<dbReference type="AlphaFoldDB" id="A0A9J6CDV4"/>
<organism evidence="9 10">
    <name type="scientific">Polypedilum vanderplanki</name>
    <name type="common">Sleeping chironomid midge</name>
    <dbReference type="NCBI Taxonomy" id="319348"/>
    <lineage>
        <taxon>Eukaryota</taxon>
        <taxon>Metazoa</taxon>
        <taxon>Ecdysozoa</taxon>
        <taxon>Arthropoda</taxon>
        <taxon>Hexapoda</taxon>
        <taxon>Insecta</taxon>
        <taxon>Pterygota</taxon>
        <taxon>Neoptera</taxon>
        <taxon>Endopterygota</taxon>
        <taxon>Diptera</taxon>
        <taxon>Nematocera</taxon>
        <taxon>Chironomoidea</taxon>
        <taxon>Chironomidae</taxon>
        <taxon>Chironominae</taxon>
        <taxon>Polypedilum</taxon>
        <taxon>Polypedilum</taxon>
    </lineage>
</organism>
<evidence type="ECO:0000256" key="7">
    <source>
        <dbReference type="SAM" id="MobiDB-lite"/>
    </source>
</evidence>
<keyword evidence="3 6" id="KW-0863">Zinc-finger</keyword>
<evidence type="ECO:0000256" key="1">
    <source>
        <dbReference type="ARBA" id="ARBA00022723"/>
    </source>
</evidence>
<dbReference type="GO" id="GO:0005634">
    <property type="term" value="C:nucleus"/>
    <property type="evidence" value="ECO:0007669"/>
    <property type="project" value="TreeGrafter"/>
</dbReference>
<dbReference type="PROSITE" id="PS00028">
    <property type="entry name" value="ZINC_FINGER_C2H2_1"/>
    <property type="match status" value="4"/>
</dbReference>
<feature type="domain" description="C2H2-type" evidence="8">
    <location>
        <begin position="382"/>
        <end position="410"/>
    </location>
</feature>
<dbReference type="PANTHER" id="PTHR24408:SF64">
    <property type="entry name" value="LINKING IMMUNITY AND METABOLISM-RELATED"/>
    <property type="match status" value="1"/>
</dbReference>
<dbReference type="GO" id="GO:0000981">
    <property type="term" value="F:DNA-binding transcription factor activity, RNA polymerase II-specific"/>
    <property type="evidence" value="ECO:0007669"/>
    <property type="project" value="TreeGrafter"/>
</dbReference>
<dbReference type="SUPFAM" id="SSF57716">
    <property type="entry name" value="Glucocorticoid receptor-like (DNA-binding domain)"/>
    <property type="match status" value="1"/>
</dbReference>
<dbReference type="OrthoDB" id="7733197at2759"/>
<reference evidence="9" key="1">
    <citation type="submission" date="2021-03" db="EMBL/GenBank/DDBJ databases">
        <title>Chromosome level genome of the anhydrobiotic midge Polypedilum vanderplanki.</title>
        <authorList>
            <person name="Yoshida Y."/>
            <person name="Kikawada T."/>
            <person name="Gusev O."/>
        </authorList>
    </citation>
    <scope>NUCLEOTIDE SEQUENCE</scope>
    <source>
        <strain evidence="9">NIAS01</strain>
        <tissue evidence="9">Whole body or cell culture</tissue>
    </source>
</reference>
<dbReference type="SMART" id="SM00692">
    <property type="entry name" value="DM3"/>
    <property type="match status" value="1"/>
</dbReference>
<evidence type="ECO:0000259" key="8">
    <source>
        <dbReference type="PROSITE" id="PS50157"/>
    </source>
</evidence>
<dbReference type="Pfam" id="PF00096">
    <property type="entry name" value="zf-C2H2"/>
    <property type="match status" value="2"/>
</dbReference>
<dbReference type="InterPro" id="IPR006612">
    <property type="entry name" value="THAP_Znf"/>
</dbReference>
<comment type="caution">
    <text evidence="9">The sequence shown here is derived from an EMBL/GenBank/DDBJ whole genome shotgun (WGS) entry which is preliminary data.</text>
</comment>
<keyword evidence="1" id="KW-0479">Metal-binding</keyword>
<proteinExistence type="predicted"/>
<dbReference type="GO" id="GO:0008270">
    <property type="term" value="F:zinc ion binding"/>
    <property type="evidence" value="ECO:0007669"/>
    <property type="project" value="UniProtKB-KW"/>
</dbReference>
<accession>A0A9J6CDV4</accession>
<protein>
    <recommendedName>
        <fullName evidence="8">C2H2-type domain-containing protein</fullName>
    </recommendedName>
</protein>
<dbReference type="InterPro" id="IPR036236">
    <property type="entry name" value="Znf_C2H2_sf"/>
</dbReference>
<dbReference type="Pfam" id="PF12874">
    <property type="entry name" value="zf-met"/>
    <property type="match status" value="1"/>
</dbReference>
<dbReference type="SMART" id="SM00980">
    <property type="entry name" value="THAP"/>
    <property type="match status" value="1"/>
</dbReference>
<gene>
    <name evidence="9" type="ORF">PVAND_009482</name>
</gene>
<name>A0A9J6CDV4_POLVA</name>
<dbReference type="InterPro" id="IPR013087">
    <property type="entry name" value="Znf_C2H2_type"/>
</dbReference>
<keyword evidence="5" id="KW-0238">DNA-binding</keyword>
<dbReference type="EMBL" id="JADBJN010000001">
    <property type="protein sequence ID" value="KAG5679947.1"/>
    <property type="molecule type" value="Genomic_DNA"/>
</dbReference>
<dbReference type="SMART" id="SM00355">
    <property type="entry name" value="ZnF_C2H2"/>
    <property type="match status" value="11"/>
</dbReference>